<evidence type="ECO:0000256" key="1">
    <source>
        <dbReference type="ARBA" id="ARBA00004259"/>
    </source>
</evidence>
<dbReference type="OMA" id="LLMCGQF"/>
<dbReference type="CDD" id="cd16464">
    <property type="entry name" value="RING-H2_Pirh2-like"/>
    <property type="match status" value="1"/>
</dbReference>
<comment type="similarity">
    <text evidence="2">Belongs to the nucleoporin interacting component (NIC) family.</text>
</comment>
<dbReference type="Gramene" id="ONIVA03G18340.1">
    <property type="protein sequence ID" value="ONIVA03G18340.1"/>
    <property type="gene ID" value="ONIVA03G18340"/>
</dbReference>
<evidence type="ECO:0000259" key="6">
    <source>
        <dbReference type="PROSITE" id="PS50089"/>
    </source>
</evidence>
<dbReference type="Proteomes" id="UP000006591">
    <property type="component" value="Chromosome 3"/>
</dbReference>
<dbReference type="AlphaFoldDB" id="A0A0E0GMD9"/>
<dbReference type="EnsemblPlants" id="ONIVA03G18340.1">
    <property type="protein sequence ID" value="ONIVA03G18340.1"/>
    <property type="gene ID" value="ONIVA03G18340"/>
</dbReference>
<dbReference type="PROSITE" id="PS51266">
    <property type="entry name" value="ZF_CHY"/>
    <property type="match status" value="1"/>
</dbReference>
<accession>A0A0E0GMD9</accession>
<feature type="domain" description="CHY-type" evidence="7">
    <location>
        <begin position="761"/>
        <end position="830"/>
    </location>
</feature>
<reference evidence="9" key="1">
    <citation type="submission" date="2015-04" db="UniProtKB">
        <authorList>
            <consortium name="EnsemblPlants"/>
        </authorList>
    </citation>
    <scope>IDENTIFICATION</scope>
    <source>
        <strain evidence="9">SL10</strain>
    </source>
</reference>
<dbReference type="PROSITE" id="PS51270">
    <property type="entry name" value="ZF_CTCHY"/>
    <property type="match status" value="1"/>
</dbReference>
<dbReference type="HOGENOM" id="CLU_017473_0_0_1"/>
<dbReference type="InterPro" id="IPR017921">
    <property type="entry name" value="Znf_CTCHY"/>
</dbReference>
<keyword evidence="3" id="KW-0539">Nucleus</keyword>
<dbReference type="eggNOG" id="KOG2168">
    <property type="taxonomic scope" value="Eukaryota"/>
</dbReference>
<dbReference type="PROSITE" id="PS50089">
    <property type="entry name" value="ZF_RING_2"/>
    <property type="match status" value="1"/>
</dbReference>
<dbReference type="Pfam" id="PF14599">
    <property type="entry name" value="zinc_ribbon_6"/>
    <property type="match status" value="1"/>
</dbReference>
<dbReference type="PANTHER" id="PTHR11225:SF4">
    <property type="entry name" value="NUCLEAR PORE COMPLEX PROTEIN NUP93"/>
    <property type="match status" value="1"/>
</dbReference>
<evidence type="ECO:0000313" key="10">
    <source>
        <dbReference type="Proteomes" id="UP000006591"/>
    </source>
</evidence>
<dbReference type="SUPFAM" id="SSF57850">
    <property type="entry name" value="RING/U-box"/>
    <property type="match status" value="1"/>
</dbReference>
<evidence type="ECO:0000256" key="4">
    <source>
        <dbReference type="PROSITE-ProRule" id="PRU00601"/>
    </source>
</evidence>
<dbReference type="Pfam" id="PF13639">
    <property type="entry name" value="zf-RING_2"/>
    <property type="match status" value="1"/>
</dbReference>
<dbReference type="InterPro" id="IPR007231">
    <property type="entry name" value="Nucleoporin_int_Nup93/Nic96"/>
</dbReference>
<keyword evidence="4" id="KW-0862">Zinc</keyword>
<evidence type="ECO:0000256" key="5">
    <source>
        <dbReference type="SAM" id="MobiDB-lite"/>
    </source>
</evidence>
<evidence type="ECO:0000256" key="2">
    <source>
        <dbReference type="ARBA" id="ARBA00010186"/>
    </source>
</evidence>
<feature type="region of interest" description="Disordered" evidence="5">
    <location>
        <begin position="160"/>
        <end position="181"/>
    </location>
</feature>
<dbReference type="Gene3D" id="2.20.28.10">
    <property type="match status" value="1"/>
</dbReference>
<reference evidence="9" key="2">
    <citation type="submission" date="2018-04" db="EMBL/GenBank/DDBJ databases">
        <title>OnivRS2 (Oryza nivara Reference Sequence Version 2).</title>
        <authorList>
            <person name="Zhang J."/>
            <person name="Kudrna D."/>
            <person name="Lee S."/>
            <person name="Talag J."/>
            <person name="Rajasekar S."/>
            <person name="Welchert J."/>
            <person name="Hsing Y.-I."/>
            <person name="Wing R.A."/>
        </authorList>
    </citation>
    <scope>NUCLEOTIDE SEQUENCE [LARGE SCALE GENOMIC DNA]</scope>
    <source>
        <strain evidence="9">SL10</strain>
    </source>
</reference>
<dbReference type="InterPro" id="IPR008913">
    <property type="entry name" value="Znf_CHY"/>
</dbReference>
<comment type="subcellular location">
    <subcellularLocation>
        <location evidence="1">Nucleus envelope</location>
    </subcellularLocation>
</comment>
<dbReference type="InterPro" id="IPR001841">
    <property type="entry name" value="Znf_RING"/>
</dbReference>
<dbReference type="PANTHER" id="PTHR11225">
    <property type="entry name" value="NUCLEAR PORE COMPLEX PROTEIN NUP93 NUCLEOPORIN NUP93 DEAD EYE PROTEIN"/>
    <property type="match status" value="1"/>
</dbReference>
<dbReference type="GO" id="GO:0005643">
    <property type="term" value="C:nuclear pore"/>
    <property type="evidence" value="ECO:0007669"/>
    <property type="project" value="InterPro"/>
</dbReference>
<dbReference type="InterPro" id="IPR039512">
    <property type="entry name" value="RCHY1_zinc-ribbon"/>
</dbReference>
<dbReference type="GO" id="GO:0008270">
    <property type="term" value="F:zinc ion binding"/>
    <property type="evidence" value="ECO:0007669"/>
    <property type="project" value="UniProtKB-KW"/>
</dbReference>
<dbReference type="InterPro" id="IPR013083">
    <property type="entry name" value="Znf_RING/FYVE/PHD"/>
</dbReference>
<sequence length="1010" mass="112375">MAGVGGSSSGGGDVEMGGWSELLHSSTKLLEQAAPTPHFPPLQRNLDQLEVLSTKLKAKTVRAEAPVQSLSATRLLAREGINAEQLARDLKSFELKLHEMAIVSSIQEAQKDNLRSFNNYMMQVLEDDWQKEKRDFLQSLSRLSTLPKRNTNLMASGISRPALMPSSASSPQSSSGLPSKEVMPIPNKTIIENKSSVYAAVVRDLNDARGRSLPFGPATAFRAAYESLSVGAVGTKSVTMHKVWHLIQALVGEGSTHRNISRKMSLVIGARRHLEWGHEKYILETINSHPALAALGGSVGNLQKIHAFLRVRLRDHGVLDFDATDLRRQPPVDTTWQQIYFCLRTGYYDEARQVAQSSRAAFNFAPLLVEWITTNGAVSPETALTASEECDKMLRMGDRPGRPGYDRKKLLLYAMICGCRRQIDRLLKDLPTLFNTIEDFLWFKLSALREYTSASSSNVSNEGLVPYTLEDLQSYLNKFEPSYYTKNGKDPLVYPYVLLLSIQLLPAILYLSKEVGEEGYHVDAVHISIALSDHGVLPDGVGSGQKMGIMDACAEAASIIRQYGSIYLRNGNLDLALEYYAQSAAAMGGGEVSWIGRGNADQQRQRNLMLKQLLTEILLRDGGIQLLLGPSGMGEEGELKKYMMDWRSRQQFLLEAAHQCHEAGLYDKTINKCLSDAICAMARSMLDGESRAAALIHSGNEIMETARYSEASVQDKDLISEQQTVLRQLEAILHIYRLARAGQTVDALRETIKLPFLHLDPQAPNVTVDVFRNLSPHVQACVPDLLKVALNCMDNVRDTDGTLRAVKSKVICLVCDTEQPVAQVCYNCGVCMGEYFCSACKFFDDDVRCRCCLLCFCWIWLTGNTSTAKIAASAGSCYSVSLRDKHCCIENSMKNNCPICYEYLFDSLRETSVLRCGHTMHLQCFHEMLKHDKFSCPICSMPIFDMDKFLRALDAEIEANMLHIDYMVKGWIVCNDCRDTTQVYARVAGHKCCHCQSHNTCRVAAPVLPA</sequence>
<dbReference type="Pfam" id="PF04097">
    <property type="entry name" value="Nic96"/>
    <property type="match status" value="1"/>
</dbReference>
<dbReference type="eggNOG" id="KOG1940">
    <property type="taxonomic scope" value="Eukaryota"/>
</dbReference>
<protein>
    <recommendedName>
        <fullName evidence="11">RING-type domain-containing protein</fullName>
    </recommendedName>
</protein>
<dbReference type="GO" id="GO:0017056">
    <property type="term" value="F:structural constituent of nuclear pore"/>
    <property type="evidence" value="ECO:0007669"/>
    <property type="project" value="InterPro"/>
</dbReference>
<evidence type="ECO:0000313" key="9">
    <source>
        <dbReference type="EnsemblPlants" id="ONIVA03G18340.1"/>
    </source>
</evidence>
<dbReference type="STRING" id="4536.A0A0E0GMD9"/>
<feature type="domain" description="RING-type" evidence="6">
    <location>
        <begin position="897"/>
        <end position="940"/>
    </location>
</feature>
<name>A0A0E0GMD9_ORYNI</name>
<evidence type="ECO:0008006" key="11">
    <source>
        <dbReference type="Google" id="ProtNLM"/>
    </source>
</evidence>
<dbReference type="GO" id="GO:0006606">
    <property type="term" value="P:protein import into nucleus"/>
    <property type="evidence" value="ECO:0007669"/>
    <property type="project" value="TreeGrafter"/>
</dbReference>
<dbReference type="SMART" id="SM00184">
    <property type="entry name" value="RING"/>
    <property type="match status" value="1"/>
</dbReference>
<proteinExistence type="inferred from homology"/>
<evidence type="ECO:0000259" key="8">
    <source>
        <dbReference type="PROSITE" id="PS51270"/>
    </source>
</evidence>
<organism evidence="9">
    <name type="scientific">Oryza nivara</name>
    <name type="common">Indian wild rice</name>
    <name type="synonym">Oryza sativa f. spontanea</name>
    <dbReference type="NCBI Taxonomy" id="4536"/>
    <lineage>
        <taxon>Eukaryota</taxon>
        <taxon>Viridiplantae</taxon>
        <taxon>Streptophyta</taxon>
        <taxon>Embryophyta</taxon>
        <taxon>Tracheophyta</taxon>
        <taxon>Spermatophyta</taxon>
        <taxon>Magnoliopsida</taxon>
        <taxon>Liliopsida</taxon>
        <taxon>Poales</taxon>
        <taxon>Poaceae</taxon>
        <taxon>BOP clade</taxon>
        <taxon>Oryzoideae</taxon>
        <taxon>Oryzeae</taxon>
        <taxon>Oryzinae</taxon>
        <taxon>Oryza</taxon>
    </lineage>
</organism>
<keyword evidence="10" id="KW-1185">Reference proteome</keyword>
<evidence type="ECO:0000259" key="7">
    <source>
        <dbReference type="PROSITE" id="PS51266"/>
    </source>
</evidence>
<feature type="compositionally biased region" description="Low complexity" evidence="5">
    <location>
        <begin position="160"/>
        <end position="179"/>
    </location>
</feature>
<evidence type="ECO:0000256" key="3">
    <source>
        <dbReference type="ARBA" id="ARBA00023242"/>
    </source>
</evidence>
<dbReference type="GO" id="GO:0016973">
    <property type="term" value="P:poly(A)+ mRNA export from nucleus"/>
    <property type="evidence" value="ECO:0007669"/>
    <property type="project" value="TreeGrafter"/>
</dbReference>
<feature type="domain" description="CTCHY-type" evidence="8">
    <location>
        <begin position="832"/>
        <end position="896"/>
    </location>
</feature>
<keyword evidence="4" id="KW-0863">Zinc-finger</keyword>
<dbReference type="Gene3D" id="3.30.40.10">
    <property type="entry name" value="Zinc/RING finger domain, C3HC4 (zinc finger)"/>
    <property type="match status" value="1"/>
</dbReference>
<keyword evidence="4" id="KW-0479">Metal-binding</keyword>